<dbReference type="PROSITE" id="PS00480">
    <property type="entry name" value="CITRATE_SYNTHASE"/>
    <property type="match status" value="1"/>
</dbReference>
<keyword evidence="3" id="KW-0816">Tricarboxylic acid cycle</keyword>
<comment type="similarity">
    <text evidence="2 6 8">Belongs to the citrate synthase family.</text>
</comment>
<proteinExistence type="inferred from homology"/>
<dbReference type="InterPro" id="IPR019810">
    <property type="entry name" value="Citrate_synthase_AS"/>
</dbReference>
<evidence type="ECO:0000313" key="9">
    <source>
        <dbReference type="EMBL" id="BAL59590.1"/>
    </source>
</evidence>
<dbReference type="NCBIfam" id="TIGR01800">
    <property type="entry name" value="cit_synth_II"/>
    <property type="match status" value="1"/>
</dbReference>
<dbReference type="InterPro" id="IPR036969">
    <property type="entry name" value="Citrate_synthase_sf"/>
</dbReference>
<dbReference type="SUPFAM" id="SSF48256">
    <property type="entry name" value="Citrate synthase"/>
    <property type="match status" value="1"/>
</dbReference>
<feature type="active site" evidence="7">
    <location>
        <position position="316"/>
    </location>
</feature>
<dbReference type="PRINTS" id="PR00143">
    <property type="entry name" value="CITRTSNTHASE"/>
</dbReference>
<dbReference type="Gene3D" id="1.10.230.10">
    <property type="entry name" value="Cytochrome P450-Terp, domain 2"/>
    <property type="match status" value="1"/>
</dbReference>
<evidence type="ECO:0000256" key="3">
    <source>
        <dbReference type="ARBA" id="ARBA00022532"/>
    </source>
</evidence>
<sequence length="379" mass="41944">MSAEATFSRGLEGVIAAESALTYIDGQKGILAYVGIPIEELAEHSTFEETAFLLLHRRLPTRSELHQFHQELVQYRSVSAPVLEIVQALPRQTPPMSLLRTAISLLGHFDLSADDVSPQALREKAIKLISQMATLTAAIGRLRNNQELIPPDPALSHSANFLYMLTGTKPDVTAARVFDVLLILQADHEFPASTFASLVVASTLSDVYSAICAALGALKGPLHGGANEQVIKMILEIGEPARAAQYIKEKLAKKERIMGFGHRVYKTYDPRARILKRYSQQLAQQAHDARLFEIEEIIEKTVIDALGAKGIFPNVDFYSGTVCYYLGIEPALLTPIFAVSRIAGWMAHIIEYLADNRLFRPTTRYVGPPLGHYIPIDQR</sequence>
<comment type="pathway">
    <text evidence="1">Carbohydrate metabolism; tricarboxylic acid cycle.</text>
</comment>
<gene>
    <name evidence="9" type="ORF">HGMM_OP4C226</name>
</gene>
<dbReference type="Pfam" id="PF00285">
    <property type="entry name" value="Citrate_synt"/>
    <property type="match status" value="1"/>
</dbReference>
<evidence type="ECO:0000256" key="2">
    <source>
        <dbReference type="ARBA" id="ARBA00010566"/>
    </source>
</evidence>
<dbReference type="InterPro" id="IPR002020">
    <property type="entry name" value="Citrate_synthase"/>
</dbReference>
<feature type="active site" evidence="7">
    <location>
        <position position="262"/>
    </location>
</feature>
<dbReference type="GO" id="GO:0006099">
    <property type="term" value="P:tricarboxylic acid cycle"/>
    <property type="evidence" value="ECO:0007669"/>
    <property type="project" value="UniProtKB-UniPathway"/>
</dbReference>
<evidence type="ECO:0000256" key="4">
    <source>
        <dbReference type="ARBA" id="ARBA00022679"/>
    </source>
</evidence>
<dbReference type="PANTHER" id="PTHR11739:SF4">
    <property type="entry name" value="CITRATE SYNTHASE, PEROXISOMAL"/>
    <property type="match status" value="1"/>
</dbReference>
<dbReference type="EMBL" id="AP011803">
    <property type="protein sequence ID" value="BAL59590.1"/>
    <property type="molecule type" value="Genomic_DNA"/>
</dbReference>
<reference evidence="9" key="2">
    <citation type="journal article" date="2012" name="PLoS ONE">
        <title>A Deeply Branching Thermophilic Bacterium with an Ancient Acetyl-CoA Pathway Dominates a Subsurface Ecosystem.</title>
        <authorList>
            <person name="Takami H."/>
            <person name="Noguchi H."/>
            <person name="Takaki Y."/>
            <person name="Uchiyama I."/>
            <person name="Toyoda A."/>
            <person name="Nishi S."/>
            <person name="Chee G.-J."/>
            <person name="Arai W."/>
            <person name="Nunoura T."/>
            <person name="Itoh T."/>
            <person name="Hattori M."/>
            <person name="Takai K."/>
        </authorList>
    </citation>
    <scope>NUCLEOTIDE SEQUENCE</scope>
</reference>
<dbReference type="GO" id="GO:0005737">
    <property type="term" value="C:cytoplasm"/>
    <property type="evidence" value="ECO:0007669"/>
    <property type="project" value="InterPro"/>
</dbReference>
<dbReference type="UniPathway" id="UPA00223"/>
<comment type="catalytic activity">
    <reaction evidence="5">
        <text>oxaloacetate + acetyl-CoA + H2O = citrate + CoA + H(+)</text>
        <dbReference type="Rhea" id="RHEA:16845"/>
        <dbReference type="ChEBI" id="CHEBI:15377"/>
        <dbReference type="ChEBI" id="CHEBI:15378"/>
        <dbReference type="ChEBI" id="CHEBI:16452"/>
        <dbReference type="ChEBI" id="CHEBI:16947"/>
        <dbReference type="ChEBI" id="CHEBI:57287"/>
        <dbReference type="ChEBI" id="CHEBI:57288"/>
        <dbReference type="EC" id="2.3.3.16"/>
    </reaction>
</comment>
<evidence type="ECO:0000256" key="7">
    <source>
        <dbReference type="PIRSR" id="PIRSR001369-1"/>
    </source>
</evidence>
<evidence type="ECO:0000256" key="1">
    <source>
        <dbReference type="ARBA" id="ARBA00005163"/>
    </source>
</evidence>
<dbReference type="PIRSF" id="PIRSF001369">
    <property type="entry name" value="Citrate_synth"/>
    <property type="match status" value="1"/>
</dbReference>
<dbReference type="Gene3D" id="1.10.580.10">
    <property type="entry name" value="Citrate Synthase, domain 1"/>
    <property type="match status" value="1"/>
</dbReference>
<dbReference type="InterPro" id="IPR011278">
    <property type="entry name" value="2-MeCitrate/Citrate_synth_II"/>
</dbReference>
<keyword evidence="4 6" id="KW-0808">Transferase</keyword>
<dbReference type="PANTHER" id="PTHR11739">
    <property type="entry name" value="CITRATE SYNTHASE"/>
    <property type="match status" value="1"/>
</dbReference>
<protein>
    <recommendedName>
        <fullName evidence="6">Citrate synthase</fullName>
    </recommendedName>
</protein>
<accession>H5SVG1</accession>
<name>H5SVG1_ACEAU</name>
<dbReference type="InterPro" id="IPR016142">
    <property type="entry name" value="Citrate_synth-like_lrg_a-sub"/>
</dbReference>
<evidence type="ECO:0000256" key="6">
    <source>
        <dbReference type="PIRNR" id="PIRNR001369"/>
    </source>
</evidence>
<evidence type="ECO:0000256" key="5">
    <source>
        <dbReference type="ARBA" id="ARBA00049288"/>
    </source>
</evidence>
<organism evidence="9">
    <name type="scientific">Acetithermum autotrophicum</name>
    <dbReference type="NCBI Taxonomy" id="1446466"/>
    <lineage>
        <taxon>Bacteria</taxon>
        <taxon>Candidatus Bipolaricaulota</taxon>
        <taxon>Candidatus Acetithermum</taxon>
    </lineage>
</organism>
<reference evidence="9" key="1">
    <citation type="journal article" date="2005" name="Environ. Microbiol.">
        <title>Genetic and functional properties of uncultivated thermophilic crenarchaeotes from a subsurface gold mine as revealed by analysis of genome fragments.</title>
        <authorList>
            <person name="Nunoura T."/>
            <person name="Hirayama H."/>
            <person name="Takami H."/>
            <person name="Oida H."/>
            <person name="Nishi S."/>
            <person name="Shimamura S."/>
            <person name="Suzuki Y."/>
            <person name="Inagaki F."/>
            <person name="Takai K."/>
            <person name="Nealson K.H."/>
            <person name="Horikoshi K."/>
        </authorList>
    </citation>
    <scope>NUCLEOTIDE SEQUENCE</scope>
</reference>
<evidence type="ECO:0000256" key="8">
    <source>
        <dbReference type="RuleBase" id="RU003406"/>
    </source>
</evidence>
<dbReference type="AlphaFoldDB" id="H5SVG1"/>
<dbReference type="InterPro" id="IPR016143">
    <property type="entry name" value="Citrate_synth-like_sm_a-sub"/>
</dbReference>
<dbReference type="InterPro" id="IPR024176">
    <property type="entry name" value="Citrate_synthase_bac-typ"/>
</dbReference>
<dbReference type="GO" id="GO:0036440">
    <property type="term" value="F:citrate synthase activity"/>
    <property type="evidence" value="ECO:0007669"/>
    <property type="project" value="UniProtKB-EC"/>
</dbReference>
<dbReference type="GO" id="GO:0005975">
    <property type="term" value="P:carbohydrate metabolic process"/>
    <property type="evidence" value="ECO:0007669"/>
    <property type="project" value="TreeGrafter"/>
</dbReference>